<accession>A0A023DHG0</accession>
<dbReference type="GO" id="GO:0005737">
    <property type="term" value="C:cytoplasm"/>
    <property type="evidence" value="ECO:0007669"/>
    <property type="project" value="TreeGrafter"/>
</dbReference>
<dbReference type="Pfam" id="PF17871">
    <property type="entry name" value="AAA_lid_9"/>
    <property type="match status" value="1"/>
</dbReference>
<dbReference type="PROSITE" id="PS00870">
    <property type="entry name" value="CLPAB_1"/>
    <property type="match status" value="1"/>
</dbReference>
<dbReference type="OrthoDB" id="9803641at2"/>
<dbReference type="GO" id="GO:0034605">
    <property type="term" value="P:cellular response to heat"/>
    <property type="evidence" value="ECO:0007669"/>
    <property type="project" value="TreeGrafter"/>
</dbReference>
<dbReference type="FunFam" id="1.10.8.60:FF:000017">
    <property type="entry name" value="ATP-dependent chaperone ClpB"/>
    <property type="match status" value="1"/>
</dbReference>
<organism evidence="10 11">
    <name type="scientific">Parageobacillus caldoxylosilyticus NBRC 107762</name>
    <dbReference type="NCBI Taxonomy" id="1220594"/>
    <lineage>
        <taxon>Bacteria</taxon>
        <taxon>Bacillati</taxon>
        <taxon>Bacillota</taxon>
        <taxon>Bacilli</taxon>
        <taxon>Bacillales</taxon>
        <taxon>Anoxybacillaceae</taxon>
        <taxon>Saccharococcus</taxon>
    </lineage>
</organism>
<evidence type="ECO:0000256" key="4">
    <source>
        <dbReference type="ARBA" id="ARBA00023186"/>
    </source>
</evidence>
<name>A0A023DHG0_9BACL</name>
<dbReference type="Pfam" id="PF00004">
    <property type="entry name" value="AAA"/>
    <property type="match status" value="1"/>
</dbReference>
<dbReference type="RefSeq" id="WP_017434045.1">
    <property type="nucleotide sequence ID" value="NZ_BAWO01000043.1"/>
</dbReference>
<dbReference type="InterPro" id="IPR003959">
    <property type="entry name" value="ATPase_AAA_core"/>
</dbReference>
<dbReference type="Gene3D" id="1.10.1780.10">
    <property type="entry name" value="Clp, N-terminal domain"/>
    <property type="match status" value="1"/>
</dbReference>
<feature type="domain" description="UVR" evidence="8">
    <location>
        <begin position="418"/>
        <end position="453"/>
    </location>
</feature>
<dbReference type="SUPFAM" id="SSF52540">
    <property type="entry name" value="P-loop containing nucleoside triphosphate hydrolases"/>
    <property type="match status" value="2"/>
</dbReference>
<sequence>MMFGRFTERAQKVLALAQEEAIRLGHNNIGTEHILLGLIREGEGIAAKALMALGLGPEKIQKEVESLIGRGQEVSHTIHYTPRAKKVIELSMDEARKLGHSYVGTEHILLGLIREGEGVAARVLNNLGVSLNKARQQVLQLLGSNESVSGHSGSGASHVSTPTLDSLARDLTAIAREGRLDPVIGRSKEIQRVIEVLSRRTKNNPVLIGEPGVGKTAIAEGLAQQIVNNEVPETLRDKRVMTLDMGTVVAGTKYRGEFEDRLKKVMDEIRQAGNIILFIDELHTLIGAGGAEGAIDASNILKPALARGELQCIGATTLDEYRKYIEKDAALERRFQPIYVDEPTVEESIQILKGLRDRYEAHHRVSISDEAIIQAVKLSDRYITDRFLPDKAIDLIDEACSKVRLRSFTAPPKLKELEQKLEEIRKEKDAAVQSQEFEKAASLRDMEQRLREELEETKRAWKEKQGQENSEVTVEDIAMVVSSWTGIPVSKLAQTETERLLKLEEILHSRVVGQDEAVKAVAKAVRRARAGLKDPKRPIGSFIFLGPTGVGKTELARALAEAMFGDEDALIRIDMSEYMEKHSTSRLIGSPPGYVGYEEGGQLTEKVRRKPYSVVLLDEMEKAHPDVFNILLQVLEDGRLTDSKGRTVDFRNTIIIMTSNVGADALKRNKYVGFSVQDEDQKYKDMKGKVMDELKKAFRPEFLNRIDEIIVFHSLEKQHLKQIVRLMADTLIKRLKEQDIDLELTDAAIEKIASEGYDPEYGARPLRRALQKHIEDRLSEELLKGTIAKGQKVIVDVKDGEFVVLSEQAVM</sequence>
<dbReference type="AlphaFoldDB" id="A0A023DHG0"/>
<dbReference type="PANTHER" id="PTHR11638">
    <property type="entry name" value="ATP-DEPENDENT CLP PROTEASE"/>
    <property type="match status" value="1"/>
</dbReference>
<dbReference type="Proteomes" id="UP000023561">
    <property type="component" value="Unassembled WGS sequence"/>
</dbReference>
<evidence type="ECO:0000259" key="8">
    <source>
        <dbReference type="PROSITE" id="PS50151"/>
    </source>
</evidence>
<gene>
    <name evidence="10" type="primary">clpC</name>
    <name evidence="10" type="ORF">GCA01S_043_00670</name>
</gene>
<keyword evidence="3 6" id="KW-0067">ATP-binding</keyword>
<dbReference type="InterPro" id="IPR019489">
    <property type="entry name" value="Clp_ATPase_C"/>
</dbReference>
<dbReference type="Pfam" id="PF10431">
    <property type="entry name" value="ClpB_D2-small"/>
    <property type="match status" value="1"/>
</dbReference>
<dbReference type="GO" id="GO:0005524">
    <property type="term" value="F:ATP binding"/>
    <property type="evidence" value="ECO:0007669"/>
    <property type="project" value="UniProtKB-KW"/>
</dbReference>
<dbReference type="PANTHER" id="PTHR11638:SF18">
    <property type="entry name" value="HEAT SHOCK PROTEIN 104"/>
    <property type="match status" value="1"/>
</dbReference>
<evidence type="ECO:0000256" key="1">
    <source>
        <dbReference type="ARBA" id="ARBA00022737"/>
    </source>
</evidence>
<dbReference type="GO" id="GO:0006508">
    <property type="term" value="P:proteolysis"/>
    <property type="evidence" value="ECO:0007669"/>
    <property type="project" value="UniProtKB-KW"/>
</dbReference>
<keyword evidence="10" id="KW-0378">Hydrolase</keyword>
<dbReference type="InterPro" id="IPR036628">
    <property type="entry name" value="Clp_N_dom_sf"/>
</dbReference>
<dbReference type="InterPro" id="IPR050130">
    <property type="entry name" value="ClpA_ClpB"/>
</dbReference>
<evidence type="ECO:0000259" key="9">
    <source>
        <dbReference type="PROSITE" id="PS51903"/>
    </source>
</evidence>
<dbReference type="InterPro" id="IPR001270">
    <property type="entry name" value="ClpA/B"/>
</dbReference>
<evidence type="ECO:0000256" key="5">
    <source>
        <dbReference type="PROSITE-ProRule" id="PRU01251"/>
    </source>
</evidence>
<keyword evidence="4 6" id="KW-0143">Chaperone</keyword>
<proteinExistence type="inferred from homology"/>
<dbReference type="InterPro" id="IPR028299">
    <property type="entry name" value="ClpA/B_CS2"/>
</dbReference>
<evidence type="ECO:0000256" key="7">
    <source>
        <dbReference type="SAM" id="Coils"/>
    </source>
</evidence>
<keyword evidence="1 5" id="KW-0677">Repeat</keyword>
<keyword evidence="11" id="KW-1185">Reference proteome</keyword>
<dbReference type="PROSITE" id="PS00871">
    <property type="entry name" value="CLPAB_2"/>
    <property type="match status" value="1"/>
</dbReference>
<keyword evidence="10" id="KW-0645">Protease</keyword>
<dbReference type="FunFam" id="3.40.50.300:FF:000025">
    <property type="entry name" value="ATP-dependent Clp protease subunit"/>
    <property type="match status" value="1"/>
</dbReference>
<dbReference type="SMART" id="SM00382">
    <property type="entry name" value="AAA"/>
    <property type="match status" value="2"/>
</dbReference>
<evidence type="ECO:0000313" key="10">
    <source>
        <dbReference type="EMBL" id="GAJ40411.1"/>
    </source>
</evidence>
<dbReference type="PRINTS" id="PR00300">
    <property type="entry name" value="CLPPROTEASEA"/>
</dbReference>
<dbReference type="GO" id="GO:0008233">
    <property type="term" value="F:peptidase activity"/>
    <property type="evidence" value="ECO:0007669"/>
    <property type="project" value="UniProtKB-KW"/>
</dbReference>
<evidence type="ECO:0000256" key="3">
    <source>
        <dbReference type="ARBA" id="ARBA00022840"/>
    </source>
</evidence>
<dbReference type="InterPro" id="IPR004176">
    <property type="entry name" value="Clp_R_N"/>
</dbReference>
<protein>
    <submittedName>
        <fullName evidence="10">ATP-dependent Clp protease ATP-binding subunit ClpC</fullName>
    </submittedName>
</protein>
<dbReference type="SMART" id="SM01086">
    <property type="entry name" value="ClpB_D2-small"/>
    <property type="match status" value="1"/>
</dbReference>
<dbReference type="FunFam" id="3.40.50.300:FF:000010">
    <property type="entry name" value="Chaperone clpB 1, putative"/>
    <property type="match status" value="1"/>
</dbReference>
<dbReference type="Gene3D" id="4.10.860.10">
    <property type="entry name" value="UVR domain"/>
    <property type="match status" value="1"/>
</dbReference>
<dbReference type="Pfam" id="PF07724">
    <property type="entry name" value="AAA_2"/>
    <property type="match status" value="1"/>
</dbReference>
<feature type="domain" description="Clp R" evidence="9">
    <location>
        <begin position="3"/>
        <end position="144"/>
    </location>
</feature>
<dbReference type="GeneID" id="301192779"/>
<keyword evidence="2 6" id="KW-0547">Nucleotide-binding</keyword>
<dbReference type="Gene3D" id="3.40.50.300">
    <property type="entry name" value="P-loop containing nucleotide triphosphate hydrolases"/>
    <property type="match status" value="2"/>
</dbReference>
<dbReference type="InterPro" id="IPR003593">
    <property type="entry name" value="AAA+_ATPase"/>
</dbReference>
<dbReference type="PROSITE" id="PS51903">
    <property type="entry name" value="CLP_R"/>
    <property type="match status" value="1"/>
</dbReference>
<evidence type="ECO:0000313" key="11">
    <source>
        <dbReference type="Proteomes" id="UP000023561"/>
    </source>
</evidence>
<reference evidence="10 11" key="1">
    <citation type="submission" date="2014-04" db="EMBL/GenBank/DDBJ databases">
        <title>Whole genome shotgun sequence of Geobacillus caldoxylosilyticus NBRC 107762.</title>
        <authorList>
            <person name="Hosoyama A."/>
            <person name="Hosoyama Y."/>
            <person name="Katano-Makiyama Y."/>
            <person name="Tsuchikane K."/>
            <person name="Ohji S."/>
            <person name="Ichikawa N."/>
            <person name="Yamazoe A."/>
            <person name="Fujita N."/>
        </authorList>
    </citation>
    <scope>NUCLEOTIDE SEQUENCE [LARGE SCALE GENOMIC DNA]</scope>
    <source>
        <strain evidence="10 11">NBRC 107762</strain>
    </source>
</reference>
<evidence type="ECO:0000256" key="2">
    <source>
        <dbReference type="ARBA" id="ARBA00022741"/>
    </source>
</evidence>
<dbReference type="InterPro" id="IPR018368">
    <property type="entry name" value="ClpA/B_CS1"/>
</dbReference>
<dbReference type="CDD" id="cd19499">
    <property type="entry name" value="RecA-like_ClpB_Hsp104-like"/>
    <property type="match status" value="1"/>
</dbReference>
<dbReference type="CDD" id="cd00009">
    <property type="entry name" value="AAA"/>
    <property type="match status" value="1"/>
</dbReference>
<dbReference type="EMBL" id="BAWO01000043">
    <property type="protein sequence ID" value="GAJ40411.1"/>
    <property type="molecule type" value="Genomic_DNA"/>
</dbReference>
<dbReference type="InterPro" id="IPR001943">
    <property type="entry name" value="UVR_dom"/>
</dbReference>
<keyword evidence="7" id="KW-0175">Coiled coil</keyword>
<comment type="similarity">
    <text evidence="6">Belongs to the ClpA/ClpB family.</text>
</comment>
<evidence type="ECO:0000256" key="6">
    <source>
        <dbReference type="RuleBase" id="RU004432"/>
    </source>
</evidence>
<dbReference type="Pfam" id="PF02861">
    <property type="entry name" value="Clp_N"/>
    <property type="match status" value="1"/>
</dbReference>
<dbReference type="SUPFAM" id="SSF81923">
    <property type="entry name" value="Double Clp-N motif"/>
    <property type="match status" value="1"/>
</dbReference>
<dbReference type="GO" id="GO:0016887">
    <property type="term" value="F:ATP hydrolysis activity"/>
    <property type="evidence" value="ECO:0007669"/>
    <property type="project" value="InterPro"/>
</dbReference>
<dbReference type="PROSITE" id="PS50151">
    <property type="entry name" value="UVR"/>
    <property type="match status" value="1"/>
</dbReference>
<dbReference type="InterPro" id="IPR027417">
    <property type="entry name" value="P-loop_NTPase"/>
</dbReference>
<dbReference type="InterPro" id="IPR041546">
    <property type="entry name" value="ClpA/ClpB_AAA_lid"/>
</dbReference>
<dbReference type="FunFam" id="1.10.1780.10:FF:000001">
    <property type="entry name" value="ATP-dependent Clp protease ATP-binding subunit"/>
    <property type="match status" value="1"/>
</dbReference>
<comment type="caution">
    <text evidence="10">The sequence shown here is derived from an EMBL/GenBank/DDBJ whole genome shotgun (WGS) entry which is preliminary data.</text>
</comment>
<feature type="coiled-coil region" evidence="7">
    <location>
        <begin position="414"/>
        <end position="471"/>
    </location>
</feature>
<dbReference type="Gene3D" id="1.10.8.60">
    <property type="match status" value="2"/>
</dbReference>